<evidence type="ECO:0000259" key="3">
    <source>
        <dbReference type="PROSITE" id="PS50404"/>
    </source>
</evidence>
<dbReference type="Pfam" id="PF00043">
    <property type="entry name" value="GST_C"/>
    <property type="match status" value="1"/>
</dbReference>
<feature type="domain" description="GST C-terminal" evidence="4">
    <location>
        <begin position="86"/>
        <end position="211"/>
    </location>
</feature>
<dbReference type="InterPro" id="IPR010987">
    <property type="entry name" value="Glutathione-S-Trfase_C-like"/>
</dbReference>
<evidence type="ECO:0000256" key="2">
    <source>
        <dbReference type="ARBA" id="ARBA00022679"/>
    </source>
</evidence>
<dbReference type="InterPro" id="IPR040079">
    <property type="entry name" value="Glutathione_S-Trfase"/>
</dbReference>
<keyword evidence="6" id="KW-1185">Reference proteome</keyword>
<accession>A0A1T5A084</accession>
<dbReference type="SFLD" id="SFLDS00019">
    <property type="entry name" value="Glutathione_Transferase_(cytos"/>
    <property type="match status" value="1"/>
</dbReference>
<dbReference type="Gene3D" id="1.20.1050.10">
    <property type="match status" value="1"/>
</dbReference>
<dbReference type="AlphaFoldDB" id="A0A1T5A084"/>
<dbReference type="Pfam" id="PF13409">
    <property type="entry name" value="GST_N_2"/>
    <property type="match status" value="1"/>
</dbReference>
<dbReference type="STRING" id="439228.SAMN06295920_101415"/>
<dbReference type="GO" id="GO:0005737">
    <property type="term" value="C:cytoplasm"/>
    <property type="evidence" value="ECO:0007669"/>
    <property type="project" value="TreeGrafter"/>
</dbReference>
<dbReference type="Gene3D" id="3.40.30.10">
    <property type="entry name" value="Glutaredoxin"/>
    <property type="match status" value="1"/>
</dbReference>
<dbReference type="GO" id="GO:0004364">
    <property type="term" value="F:glutathione transferase activity"/>
    <property type="evidence" value="ECO:0007669"/>
    <property type="project" value="UniProtKB-EC"/>
</dbReference>
<proteinExistence type="predicted"/>
<evidence type="ECO:0000313" key="6">
    <source>
        <dbReference type="Proteomes" id="UP000189818"/>
    </source>
</evidence>
<sequence>MKLYDAAWAPSPRRVRIFLAEKGLAVERVTVDLRTGEHLRPDFVRTNPQRQLPVLVLDDDTVIDDSLGICRYFEALHPDPPLFGTTAKEIGLIESWLRRIEHDWFQAVALHFRNRSPAFADRAVSGEWPPIPQIPALIERGQCMWNAFADVLDRHLADEPYVAGDAFTMADIAAFVAADFGIATRLPDPREGRAALARWHGEIAARPSAAA</sequence>
<evidence type="ECO:0000259" key="4">
    <source>
        <dbReference type="PROSITE" id="PS50405"/>
    </source>
</evidence>
<dbReference type="SUPFAM" id="SSF52833">
    <property type="entry name" value="Thioredoxin-like"/>
    <property type="match status" value="1"/>
</dbReference>
<dbReference type="InterPro" id="IPR036282">
    <property type="entry name" value="Glutathione-S-Trfase_C_sf"/>
</dbReference>
<dbReference type="InterPro" id="IPR004046">
    <property type="entry name" value="GST_C"/>
</dbReference>
<dbReference type="RefSeq" id="WP_079646362.1">
    <property type="nucleotide sequence ID" value="NZ_FUYM01000001.1"/>
</dbReference>
<dbReference type="SUPFAM" id="SSF47616">
    <property type="entry name" value="GST C-terminal domain-like"/>
    <property type="match status" value="1"/>
</dbReference>
<dbReference type="EMBL" id="FUYM01000001">
    <property type="protein sequence ID" value="SKB28265.1"/>
    <property type="molecule type" value="Genomic_DNA"/>
</dbReference>
<dbReference type="EC" id="2.5.1.18" evidence="1"/>
<dbReference type="SFLD" id="SFLDG00358">
    <property type="entry name" value="Main_(cytGST)"/>
    <property type="match status" value="1"/>
</dbReference>
<dbReference type="PANTHER" id="PTHR43900">
    <property type="entry name" value="GLUTATHIONE S-TRANSFERASE RHO"/>
    <property type="match status" value="1"/>
</dbReference>
<dbReference type="Proteomes" id="UP000189818">
    <property type="component" value="Unassembled WGS sequence"/>
</dbReference>
<gene>
    <name evidence="5" type="ORF">SAMN06295920_101415</name>
</gene>
<dbReference type="PROSITE" id="PS50404">
    <property type="entry name" value="GST_NTER"/>
    <property type="match status" value="1"/>
</dbReference>
<dbReference type="InterPro" id="IPR004045">
    <property type="entry name" value="Glutathione_S-Trfase_N"/>
</dbReference>
<name>A0A1T5A084_9SPHN</name>
<dbReference type="InterPro" id="IPR034345">
    <property type="entry name" value="Gtt2-like_N"/>
</dbReference>
<protein>
    <recommendedName>
        <fullName evidence="1">glutathione transferase</fullName>
        <ecNumber evidence="1">2.5.1.18</ecNumber>
    </recommendedName>
</protein>
<reference evidence="6" key="1">
    <citation type="submission" date="2017-02" db="EMBL/GenBank/DDBJ databases">
        <authorList>
            <person name="Varghese N."/>
            <person name="Submissions S."/>
        </authorList>
    </citation>
    <scope>NUCLEOTIDE SEQUENCE [LARGE SCALE GENOMIC DNA]</scope>
    <source>
        <strain evidence="6">UM2</strain>
    </source>
</reference>
<organism evidence="5 6">
    <name type="scientific">Rhizorhabdus histidinilytica</name>
    <dbReference type="NCBI Taxonomy" id="439228"/>
    <lineage>
        <taxon>Bacteria</taxon>
        <taxon>Pseudomonadati</taxon>
        <taxon>Pseudomonadota</taxon>
        <taxon>Alphaproteobacteria</taxon>
        <taxon>Sphingomonadales</taxon>
        <taxon>Sphingomonadaceae</taxon>
        <taxon>Rhizorhabdus</taxon>
    </lineage>
</organism>
<dbReference type="CDD" id="cd03051">
    <property type="entry name" value="GST_N_GTT2_like"/>
    <property type="match status" value="1"/>
</dbReference>
<evidence type="ECO:0000256" key="1">
    <source>
        <dbReference type="ARBA" id="ARBA00012452"/>
    </source>
</evidence>
<keyword evidence="2 5" id="KW-0808">Transferase</keyword>
<dbReference type="InterPro" id="IPR036249">
    <property type="entry name" value="Thioredoxin-like_sf"/>
</dbReference>
<dbReference type="PROSITE" id="PS50405">
    <property type="entry name" value="GST_CTER"/>
    <property type="match status" value="1"/>
</dbReference>
<evidence type="ECO:0000313" key="5">
    <source>
        <dbReference type="EMBL" id="SKB28265.1"/>
    </source>
</evidence>
<dbReference type="PANTHER" id="PTHR43900:SF97">
    <property type="entry name" value="GLUTATHIONE TRANSFERASE"/>
    <property type="match status" value="1"/>
</dbReference>
<feature type="domain" description="GST N-terminal" evidence="3">
    <location>
        <begin position="1"/>
        <end position="81"/>
    </location>
</feature>
<dbReference type="GO" id="GO:0043295">
    <property type="term" value="F:glutathione binding"/>
    <property type="evidence" value="ECO:0007669"/>
    <property type="project" value="TreeGrafter"/>
</dbReference>
<dbReference type="OrthoDB" id="5293590at2"/>